<keyword evidence="7 10" id="KW-0378">Hydrolase</keyword>
<comment type="similarity">
    <text evidence="10">Belongs to the PRA-PH family.</text>
</comment>
<evidence type="ECO:0000256" key="9">
    <source>
        <dbReference type="ARBA" id="ARBA00023102"/>
    </source>
</evidence>
<name>A0ABS8N7E2_9CLOT</name>
<evidence type="ECO:0000256" key="7">
    <source>
        <dbReference type="ARBA" id="ARBA00022801"/>
    </source>
</evidence>
<reference evidence="11" key="1">
    <citation type="submission" date="2021-11" db="EMBL/GenBank/DDBJ databases">
        <authorList>
            <person name="Qingchun L."/>
            <person name="Dong Z."/>
            <person name="Zongwei Q."/>
            <person name="Jia Z."/>
            <person name="Duotao L."/>
        </authorList>
    </citation>
    <scope>NUCLEOTIDE SEQUENCE</scope>
    <source>
        <strain evidence="11">WLY-B-L2</strain>
    </source>
</reference>
<evidence type="ECO:0000313" key="11">
    <source>
        <dbReference type="EMBL" id="MCC9295712.1"/>
    </source>
</evidence>
<dbReference type="Gene3D" id="1.10.287.1080">
    <property type="entry name" value="MazG-like"/>
    <property type="match status" value="1"/>
</dbReference>
<proteinExistence type="inferred from homology"/>
<sequence length="111" mass="13024">MELQKILEELCGVIEDRKENPIEGSYTSYLFREGIDKILKKVGEEASEVIIASKNNDKQEEVYEICDLVYHLLVLMSNQKVDLKDITEELEKRRQKICNKKPERKIMEGIH</sequence>
<keyword evidence="12" id="KW-1185">Reference proteome</keyword>
<comment type="subcellular location">
    <subcellularLocation>
        <location evidence="2 10">Cytoplasm</location>
    </subcellularLocation>
</comment>
<accession>A0ABS8N7E2</accession>
<dbReference type="InterPro" id="IPR008179">
    <property type="entry name" value="HisE"/>
</dbReference>
<evidence type="ECO:0000256" key="6">
    <source>
        <dbReference type="ARBA" id="ARBA00022741"/>
    </source>
</evidence>
<protein>
    <recommendedName>
        <fullName evidence="10">Phosphoribosyl-ATP pyrophosphatase</fullName>
        <shortName evidence="10">PRA-PH</shortName>
        <ecNumber evidence="10">3.6.1.31</ecNumber>
    </recommendedName>
</protein>
<keyword evidence="4 10" id="KW-0963">Cytoplasm</keyword>
<comment type="caution">
    <text evidence="11">The sequence shown here is derived from an EMBL/GenBank/DDBJ whole genome shotgun (WGS) entry which is preliminary data.</text>
</comment>
<dbReference type="Pfam" id="PF01503">
    <property type="entry name" value="PRA-PH"/>
    <property type="match status" value="1"/>
</dbReference>
<evidence type="ECO:0000256" key="10">
    <source>
        <dbReference type="HAMAP-Rule" id="MF_01020"/>
    </source>
</evidence>
<evidence type="ECO:0000256" key="5">
    <source>
        <dbReference type="ARBA" id="ARBA00022605"/>
    </source>
</evidence>
<gene>
    <name evidence="10 11" type="primary">hisE</name>
    <name evidence="11" type="ORF">LN736_12665</name>
</gene>
<dbReference type="InterPro" id="IPR021130">
    <property type="entry name" value="PRib-ATP_PPHydrolase-like"/>
</dbReference>
<keyword evidence="6 10" id="KW-0547">Nucleotide-binding</keyword>
<dbReference type="Proteomes" id="UP001165422">
    <property type="component" value="Unassembled WGS sequence"/>
</dbReference>
<dbReference type="PANTHER" id="PTHR42945:SF9">
    <property type="entry name" value="HISTIDINE BIOSYNTHESIS BIFUNCTIONAL PROTEIN HISIE"/>
    <property type="match status" value="1"/>
</dbReference>
<comment type="pathway">
    <text evidence="3 10">Amino-acid biosynthesis; L-histidine biosynthesis; L-histidine from 5-phospho-alpha-D-ribose 1-diphosphate: step 2/9.</text>
</comment>
<comment type="catalytic activity">
    <reaction evidence="1 10">
        <text>1-(5-phospho-beta-D-ribosyl)-ATP + H2O = 1-(5-phospho-beta-D-ribosyl)-5'-AMP + diphosphate + H(+)</text>
        <dbReference type="Rhea" id="RHEA:22828"/>
        <dbReference type="ChEBI" id="CHEBI:15377"/>
        <dbReference type="ChEBI" id="CHEBI:15378"/>
        <dbReference type="ChEBI" id="CHEBI:33019"/>
        <dbReference type="ChEBI" id="CHEBI:59457"/>
        <dbReference type="ChEBI" id="CHEBI:73183"/>
        <dbReference type="EC" id="3.6.1.31"/>
    </reaction>
</comment>
<dbReference type="HAMAP" id="MF_01020">
    <property type="entry name" value="HisE"/>
    <property type="match status" value="1"/>
</dbReference>
<evidence type="ECO:0000256" key="4">
    <source>
        <dbReference type="ARBA" id="ARBA00022490"/>
    </source>
</evidence>
<evidence type="ECO:0000256" key="3">
    <source>
        <dbReference type="ARBA" id="ARBA00005204"/>
    </source>
</evidence>
<dbReference type="EC" id="3.6.1.31" evidence="10"/>
<dbReference type="GO" id="GO:0004636">
    <property type="term" value="F:phosphoribosyl-ATP diphosphatase activity"/>
    <property type="evidence" value="ECO:0007669"/>
    <property type="project" value="UniProtKB-EC"/>
</dbReference>
<keyword evidence="8 10" id="KW-0067">ATP-binding</keyword>
<dbReference type="NCBIfam" id="TIGR03188">
    <property type="entry name" value="histidine_hisI"/>
    <property type="match status" value="1"/>
</dbReference>
<keyword evidence="5 10" id="KW-0028">Amino-acid biosynthesis</keyword>
<evidence type="ECO:0000256" key="2">
    <source>
        <dbReference type="ARBA" id="ARBA00004496"/>
    </source>
</evidence>
<dbReference type="EMBL" id="JAJJPB010000017">
    <property type="protein sequence ID" value="MCC9295712.1"/>
    <property type="molecule type" value="Genomic_DNA"/>
</dbReference>
<dbReference type="SUPFAM" id="SSF101386">
    <property type="entry name" value="all-alpha NTP pyrophosphatases"/>
    <property type="match status" value="1"/>
</dbReference>
<keyword evidence="9 10" id="KW-0368">Histidine biosynthesis</keyword>
<dbReference type="PANTHER" id="PTHR42945">
    <property type="entry name" value="HISTIDINE BIOSYNTHESIS BIFUNCTIONAL PROTEIN"/>
    <property type="match status" value="1"/>
</dbReference>
<evidence type="ECO:0000256" key="1">
    <source>
        <dbReference type="ARBA" id="ARBA00001460"/>
    </source>
</evidence>
<evidence type="ECO:0000256" key="8">
    <source>
        <dbReference type="ARBA" id="ARBA00022840"/>
    </source>
</evidence>
<evidence type="ECO:0000313" key="12">
    <source>
        <dbReference type="Proteomes" id="UP001165422"/>
    </source>
</evidence>
<dbReference type="RefSeq" id="WP_150358294.1">
    <property type="nucleotide sequence ID" value="NZ_JAJJPB010000017.1"/>
</dbReference>
<dbReference type="CDD" id="cd11534">
    <property type="entry name" value="NTP-PPase_HisIE_like"/>
    <property type="match status" value="1"/>
</dbReference>
<organism evidence="11 12">
    <name type="scientific">Clostridium aromativorans</name>
    <dbReference type="NCBI Taxonomy" id="2836848"/>
    <lineage>
        <taxon>Bacteria</taxon>
        <taxon>Bacillati</taxon>
        <taxon>Bacillota</taxon>
        <taxon>Clostridia</taxon>
        <taxon>Eubacteriales</taxon>
        <taxon>Clostridiaceae</taxon>
        <taxon>Clostridium</taxon>
    </lineage>
</organism>